<protein>
    <submittedName>
        <fullName evidence="1">Uncharacterized protein</fullName>
    </submittedName>
</protein>
<dbReference type="EMBL" id="JDSQ01000005">
    <property type="protein sequence ID" value="EWS78695.1"/>
    <property type="molecule type" value="Genomic_DNA"/>
</dbReference>
<dbReference type="KEGG" id="xtw:AB672_03430"/>
<organism evidence="1 2">
    <name type="scientific">Xylella taiwanensis</name>
    <dbReference type="NCBI Taxonomy" id="1444770"/>
    <lineage>
        <taxon>Bacteria</taxon>
        <taxon>Pseudomonadati</taxon>
        <taxon>Pseudomonadota</taxon>
        <taxon>Gammaproteobacteria</taxon>
        <taxon>Lysobacterales</taxon>
        <taxon>Lysobacteraceae</taxon>
        <taxon>Xylella</taxon>
    </lineage>
</organism>
<accession>Z9JJV3</accession>
<dbReference type="AlphaFoldDB" id="Z9JJV3"/>
<evidence type="ECO:0000313" key="2">
    <source>
        <dbReference type="Proteomes" id="UP000020406"/>
    </source>
</evidence>
<reference evidence="1 2" key="1">
    <citation type="journal article" date="2014" name="Genome Announc.">
        <title>Draft Genome Sequence of Xylella fastidiosa Pear Leaf Scorch Strain in Taiwan.</title>
        <authorList>
            <person name="Su C.C."/>
            <person name="Deng W.L."/>
            <person name="Jan F.J."/>
            <person name="Chang C.J."/>
            <person name="Huang H."/>
            <person name="Chen J."/>
        </authorList>
    </citation>
    <scope>NUCLEOTIDE SEQUENCE [LARGE SCALE GENOMIC DNA]</scope>
    <source>
        <strain evidence="1 2">PLS229</strain>
    </source>
</reference>
<name>Z9JJV3_9GAMM</name>
<dbReference type="PATRIC" id="fig|1444770.3.peg.924"/>
<comment type="caution">
    <text evidence="1">The sequence shown here is derived from an EMBL/GenBank/DDBJ whole genome shotgun (WGS) entry which is preliminary data.</text>
</comment>
<gene>
    <name evidence="1" type="ORF">AF72_03780</name>
</gene>
<proteinExistence type="predicted"/>
<dbReference type="STRING" id="1444770.AF72_03780"/>
<sequence length="62" mass="6988">MIDGDPSSSAQHWHASENVIECVFNRITSVDRISTHDNDNKRTNHDLVFALLPDAFGAYVKM</sequence>
<dbReference type="Proteomes" id="UP000020406">
    <property type="component" value="Unassembled WGS sequence"/>
</dbReference>
<evidence type="ECO:0000313" key="1">
    <source>
        <dbReference type="EMBL" id="EWS78695.1"/>
    </source>
</evidence>